<dbReference type="InterPro" id="IPR052518">
    <property type="entry name" value="CHR_Transporter"/>
</dbReference>
<evidence type="ECO:0000256" key="2">
    <source>
        <dbReference type="ARBA" id="ARBA00005262"/>
    </source>
</evidence>
<keyword evidence="4 7" id="KW-0812">Transmembrane</keyword>
<accession>A0A0P8YS03</accession>
<evidence type="ECO:0000313" key="9">
    <source>
        <dbReference type="Proteomes" id="UP000050326"/>
    </source>
</evidence>
<keyword evidence="3" id="KW-1003">Cell membrane</keyword>
<reference evidence="8 9" key="1">
    <citation type="submission" date="2015-09" db="EMBL/GenBank/DDBJ databases">
        <title>Genome sequence of Oxobacter pfennigii DSM 3222.</title>
        <authorList>
            <person name="Poehlein A."/>
            <person name="Bengelsdorf F.R."/>
            <person name="Schiel-Bengelsdorf B."/>
            <person name="Duerre P."/>
            <person name="Daniel R."/>
        </authorList>
    </citation>
    <scope>NUCLEOTIDE SEQUENCE [LARGE SCALE GENOMIC DNA]</scope>
    <source>
        <strain evidence="8 9">DSM 3222</strain>
    </source>
</reference>
<keyword evidence="6 7" id="KW-0472">Membrane</keyword>
<evidence type="ECO:0000256" key="5">
    <source>
        <dbReference type="ARBA" id="ARBA00022989"/>
    </source>
</evidence>
<feature type="transmembrane region" description="Helical" evidence="7">
    <location>
        <begin position="72"/>
        <end position="101"/>
    </location>
</feature>
<organism evidence="8 9">
    <name type="scientific">Oxobacter pfennigii</name>
    <dbReference type="NCBI Taxonomy" id="36849"/>
    <lineage>
        <taxon>Bacteria</taxon>
        <taxon>Bacillati</taxon>
        <taxon>Bacillota</taxon>
        <taxon>Clostridia</taxon>
        <taxon>Eubacteriales</taxon>
        <taxon>Clostridiaceae</taxon>
        <taxon>Oxobacter</taxon>
    </lineage>
</organism>
<dbReference type="Pfam" id="PF02417">
    <property type="entry name" value="Chromate_transp"/>
    <property type="match status" value="1"/>
</dbReference>
<comment type="caution">
    <text evidence="8">The sequence shown here is derived from an EMBL/GenBank/DDBJ whole genome shotgun (WGS) entry which is preliminary data.</text>
</comment>
<dbReference type="RefSeq" id="WP_054877123.1">
    <property type="nucleotide sequence ID" value="NZ_LKET01000068.1"/>
</dbReference>
<sequence length="175" mass="18977">MLEKIIDIFLTFLKIGAFTFGGGYAMIPFIQTEIVEIHKWLSPNEFIDILAIAEMTPGPIAVNSSTFVGYRVAGIAGALAGTIGVVMVCIILSTIAARYFFKFKDNKILKALFNGIRPAVIVLIASSIVSIGKVAFVDIKSILICIGIFLTLFKFKLNPIVAVLISGILGILLYF</sequence>
<gene>
    <name evidence="8" type="primary">srpC_3</name>
    <name evidence="8" type="ORF">OXPF_41990</name>
</gene>
<dbReference type="AlphaFoldDB" id="A0A0P8YS03"/>
<proteinExistence type="inferred from homology"/>
<dbReference type="InterPro" id="IPR003370">
    <property type="entry name" value="Chromate_transpt"/>
</dbReference>
<protein>
    <submittedName>
        <fullName evidence="8">Putative chromate transport protein</fullName>
    </submittedName>
</protein>
<evidence type="ECO:0000313" key="8">
    <source>
        <dbReference type="EMBL" id="KPU42414.1"/>
    </source>
</evidence>
<comment type="similarity">
    <text evidence="2">Belongs to the chromate ion transporter (CHR) (TC 2.A.51) family.</text>
</comment>
<feature type="transmembrane region" description="Helical" evidence="7">
    <location>
        <begin position="12"/>
        <end position="30"/>
    </location>
</feature>
<dbReference type="PANTHER" id="PTHR43663">
    <property type="entry name" value="CHROMATE TRANSPORT PROTEIN-RELATED"/>
    <property type="match status" value="1"/>
</dbReference>
<dbReference type="GO" id="GO:0005886">
    <property type="term" value="C:plasma membrane"/>
    <property type="evidence" value="ECO:0007669"/>
    <property type="project" value="UniProtKB-SubCell"/>
</dbReference>
<feature type="transmembrane region" description="Helical" evidence="7">
    <location>
        <begin position="157"/>
        <end position="174"/>
    </location>
</feature>
<keyword evidence="9" id="KW-1185">Reference proteome</keyword>
<evidence type="ECO:0000256" key="1">
    <source>
        <dbReference type="ARBA" id="ARBA00004651"/>
    </source>
</evidence>
<evidence type="ECO:0000256" key="3">
    <source>
        <dbReference type="ARBA" id="ARBA00022475"/>
    </source>
</evidence>
<evidence type="ECO:0000256" key="7">
    <source>
        <dbReference type="SAM" id="Phobius"/>
    </source>
</evidence>
<dbReference type="GO" id="GO:0015109">
    <property type="term" value="F:chromate transmembrane transporter activity"/>
    <property type="evidence" value="ECO:0007669"/>
    <property type="project" value="InterPro"/>
</dbReference>
<dbReference type="PANTHER" id="PTHR43663:SF1">
    <property type="entry name" value="CHROMATE TRANSPORTER"/>
    <property type="match status" value="1"/>
</dbReference>
<comment type="subcellular location">
    <subcellularLocation>
        <location evidence="1">Cell membrane</location>
        <topology evidence="1">Multi-pass membrane protein</topology>
    </subcellularLocation>
</comment>
<dbReference type="EMBL" id="LKET01000068">
    <property type="protein sequence ID" value="KPU42414.1"/>
    <property type="molecule type" value="Genomic_DNA"/>
</dbReference>
<feature type="transmembrane region" description="Helical" evidence="7">
    <location>
        <begin position="121"/>
        <end position="151"/>
    </location>
</feature>
<name>A0A0P8YS03_9CLOT</name>
<evidence type="ECO:0000256" key="4">
    <source>
        <dbReference type="ARBA" id="ARBA00022692"/>
    </source>
</evidence>
<dbReference type="STRING" id="36849.OXPF_41990"/>
<evidence type="ECO:0000256" key="6">
    <source>
        <dbReference type="ARBA" id="ARBA00023136"/>
    </source>
</evidence>
<dbReference type="PATRIC" id="fig|36849.3.peg.4436"/>
<keyword evidence="5 7" id="KW-1133">Transmembrane helix</keyword>
<dbReference type="Proteomes" id="UP000050326">
    <property type="component" value="Unassembled WGS sequence"/>
</dbReference>
<dbReference type="OrthoDB" id="9788907at2"/>